<feature type="transmembrane region" description="Helical" evidence="2">
    <location>
        <begin position="6"/>
        <end position="25"/>
    </location>
</feature>
<keyword evidence="2" id="KW-1133">Transmembrane helix</keyword>
<evidence type="ECO:0008006" key="5">
    <source>
        <dbReference type="Google" id="ProtNLM"/>
    </source>
</evidence>
<name>A0ABP6Q7C3_9ACTN</name>
<proteinExistence type="predicted"/>
<feature type="region of interest" description="Disordered" evidence="1">
    <location>
        <begin position="188"/>
        <end position="275"/>
    </location>
</feature>
<organism evidence="3 4">
    <name type="scientific">Actinocorallia longicatena</name>
    <dbReference type="NCBI Taxonomy" id="111803"/>
    <lineage>
        <taxon>Bacteria</taxon>
        <taxon>Bacillati</taxon>
        <taxon>Actinomycetota</taxon>
        <taxon>Actinomycetes</taxon>
        <taxon>Streptosporangiales</taxon>
        <taxon>Thermomonosporaceae</taxon>
        <taxon>Actinocorallia</taxon>
    </lineage>
</organism>
<feature type="compositionally biased region" description="Basic and acidic residues" evidence="1">
    <location>
        <begin position="188"/>
        <end position="198"/>
    </location>
</feature>
<dbReference type="Proteomes" id="UP001501237">
    <property type="component" value="Unassembled WGS sequence"/>
</dbReference>
<keyword evidence="4" id="KW-1185">Reference proteome</keyword>
<dbReference type="RefSeq" id="WP_344825851.1">
    <property type="nucleotide sequence ID" value="NZ_BAAAUV010000005.1"/>
</dbReference>
<protein>
    <recommendedName>
        <fullName evidence="5">Secreted protein</fullName>
    </recommendedName>
</protein>
<comment type="caution">
    <text evidence="3">The sequence shown here is derived from an EMBL/GenBank/DDBJ whole genome shotgun (WGS) entry which is preliminary data.</text>
</comment>
<evidence type="ECO:0000256" key="2">
    <source>
        <dbReference type="SAM" id="Phobius"/>
    </source>
</evidence>
<accession>A0ABP6Q7C3</accession>
<feature type="compositionally biased region" description="Low complexity" evidence="1">
    <location>
        <begin position="202"/>
        <end position="247"/>
    </location>
</feature>
<dbReference type="EMBL" id="BAAAUV010000005">
    <property type="protein sequence ID" value="GAA3206784.1"/>
    <property type="molecule type" value="Genomic_DNA"/>
</dbReference>
<reference evidence="4" key="1">
    <citation type="journal article" date="2019" name="Int. J. Syst. Evol. Microbiol.">
        <title>The Global Catalogue of Microorganisms (GCM) 10K type strain sequencing project: providing services to taxonomists for standard genome sequencing and annotation.</title>
        <authorList>
            <consortium name="The Broad Institute Genomics Platform"/>
            <consortium name="The Broad Institute Genome Sequencing Center for Infectious Disease"/>
            <person name="Wu L."/>
            <person name="Ma J."/>
        </authorList>
    </citation>
    <scope>NUCLEOTIDE SEQUENCE [LARGE SCALE GENOMIC DNA]</scope>
    <source>
        <strain evidence="4">JCM 9377</strain>
    </source>
</reference>
<keyword evidence="2" id="KW-0472">Membrane</keyword>
<gene>
    <name evidence="3" type="ORF">GCM10010468_22450</name>
</gene>
<evidence type="ECO:0000256" key="1">
    <source>
        <dbReference type="SAM" id="MobiDB-lite"/>
    </source>
</evidence>
<sequence length="275" mass="30264">MSTTIMVVIAVAVLIVVAAVGVFGYERARTQRLRRRFGPEYERTVETAGDRKTAEKELLEREQRHQELDLKDLDPEARERYRREWTGLQEHFVDTPETAVADADRLVTLVMRDRGYPTEGFEERVALLSVDHGRTLDHYHAAHAISERATLKEAGTEDLRQAMVHYRALFEDLLAVPDDERSALPEAAEHLHGRRDTDEPVGATGTGTTTGTTTDTATGTAPGPADDPGSVRTPGDPVEAAAGGAPEHPAREGVHAPAPDPDDLQKSRPRPDERS</sequence>
<keyword evidence="2" id="KW-0812">Transmembrane</keyword>
<evidence type="ECO:0000313" key="4">
    <source>
        <dbReference type="Proteomes" id="UP001501237"/>
    </source>
</evidence>
<feature type="compositionally biased region" description="Basic and acidic residues" evidence="1">
    <location>
        <begin position="263"/>
        <end position="275"/>
    </location>
</feature>
<evidence type="ECO:0000313" key="3">
    <source>
        <dbReference type="EMBL" id="GAA3206784.1"/>
    </source>
</evidence>